<dbReference type="Gene3D" id="1.10.8.60">
    <property type="match status" value="1"/>
</dbReference>
<sequence length="464" mass="52217">MMQQAQRKQSEDYSPTFIAMLERMFDRIPVPVILLEKDTRIVMINRMFADFLGRTKDEIIGKPVLEVDKMSRFPDVIETKTAEIAWKHTFENGRTALVHRIPVLDDNNELLFGFGLLLFQDMAEFERLVRENRKLEEELKQAKQQLQAFHGAKYTWGNVAGTSKPMLDTVTLAKKAAKTHATVLILGESGTGKELFAHSIHNESARAKGPFVKINCGAIPADLLESELFGYEGGSFSGANRKGKIGKFELANDGTIFLDEIGEMPLGMQVKLLRVLQEKEIDPVGGTMSKPINVRVIAATNLDLFKRVEQGAFREDLYYRLNVLTLEIPSLRDRGKDDLYVLANRLLQTLSERVEKPVLQLSDAACQVIADYHWPGNVRELENALERGAILAEGPVIQAEDLPRHIKREAGHGTDLKERLANQEKKWILEALIEAGGNKQLTAARLGISRTTLYEKMEKLAIKV</sequence>
<dbReference type="SMART" id="SM00091">
    <property type="entry name" value="PAS"/>
    <property type="match status" value="1"/>
</dbReference>
<comment type="caution">
    <text evidence="8">The sequence shown here is derived from an EMBL/GenBank/DDBJ whole genome shotgun (WGS) entry which is preliminary data.</text>
</comment>
<dbReference type="InterPro" id="IPR009057">
    <property type="entry name" value="Homeodomain-like_sf"/>
</dbReference>
<dbReference type="RefSeq" id="WP_204463612.1">
    <property type="nucleotide sequence ID" value="NZ_JAFBCV010000001.1"/>
</dbReference>
<dbReference type="InterPro" id="IPR058031">
    <property type="entry name" value="AAA_lid_NorR"/>
</dbReference>
<dbReference type="Gene3D" id="3.40.50.300">
    <property type="entry name" value="P-loop containing nucleotide triphosphate hydrolases"/>
    <property type="match status" value="1"/>
</dbReference>
<dbReference type="PRINTS" id="PR01590">
    <property type="entry name" value="HTHFIS"/>
</dbReference>
<proteinExistence type="predicted"/>
<keyword evidence="2" id="KW-0067">ATP-binding</keyword>
<evidence type="ECO:0000313" key="8">
    <source>
        <dbReference type="EMBL" id="MBM7836894.1"/>
    </source>
</evidence>
<evidence type="ECO:0000256" key="4">
    <source>
        <dbReference type="ARBA" id="ARBA00023163"/>
    </source>
</evidence>
<dbReference type="PANTHER" id="PTHR32071:SF57">
    <property type="entry name" value="C4-DICARBOXYLATE TRANSPORT TRANSCRIPTIONAL REGULATORY PROTEIN DCTD"/>
    <property type="match status" value="1"/>
</dbReference>
<dbReference type="EMBL" id="JAFBCV010000001">
    <property type="protein sequence ID" value="MBM7836894.1"/>
    <property type="molecule type" value="Genomic_DNA"/>
</dbReference>
<keyword evidence="4" id="KW-0804">Transcription</keyword>
<dbReference type="InterPro" id="IPR000014">
    <property type="entry name" value="PAS"/>
</dbReference>
<name>A0ABS2SN01_9BACI</name>
<dbReference type="Pfam" id="PF25601">
    <property type="entry name" value="AAA_lid_14"/>
    <property type="match status" value="1"/>
</dbReference>
<keyword evidence="3" id="KW-0805">Transcription regulation</keyword>
<evidence type="ECO:0000256" key="1">
    <source>
        <dbReference type="ARBA" id="ARBA00022741"/>
    </source>
</evidence>
<evidence type="ECO:0000259" key="6">
    <source>
        <dbReference type="PROSITE" id="PS50045"/>
    </source>
</evidence>
<dbReference type="Pfam" id="PF00989">
    <property type="entry name" value="PAS"/>
    <property type="match status" value="1"/>
</dbReference>
<feature type="coiled-coil region" evidence="5">
    <location>
        <begin position="118"/>
        <end position="152"/>
    </location>
</feature>
<dbReference type="SUPFAM" id="SSF46689">
    <property type="entry name" value="Homeodomain-like"/>
    <property type="match status" value="1"/>
</dbReference>
<dbReference type="InterPro" id="IPR025662">
    <property type="entry name" value="Sigma_54_int_dom_ATP-bd_1"/>
</dbReference>
<protein>
    <submittedName>
        <fullName evidence="8">Transcriptional regulator with PAS, ATPase and Fis domain</fullName>
    </submittedName>
</protein>
<dbReference type="PANTHER" id="PTHR32071">
    <property type="entry name" value="TRANSCRIPTIONAL REGULATORY PROTEIN"/>
    <property type="match status" value="1"/>
</dbReference>
<dbReference type="PROSITE" id="PS50112">
    <property type="entry name" value="PAS"/>
    <property type="match status" value="1"/>
</dbReference>
<keyword evidence="5" id="KW-0175">Coiled coil</keyword>
<feature type="domain" description="Sigma-54 factor interaction" evidence="6">
    <location>
        <begin position="159"/>
        <end position="390"/>
    </location>
</feature>
<dbReference type="InterPro" id="IPR025944">
    <property type="entry name" value="Sigma_54_int_dom_CS"/>
</dbReference>
<accession>A0ABS2SN01</accession>
<dbReference type="SMART" id="SM00382">
    <property type="entry name" value="AAA"/>
    <property type="match status" value="1"/>
</dbReference>
<dbReference type="PROSITE" id="PS00675">
    <property type="entry name" value="SIGMA54_INTERACT_1"/>
    <property type="match status" value="1"/>
</dbReference>
<feature type="domain" description="PAS" evidence="7">
    <location>
        <begin position="17"/>
        <end position="65"/>
    </location>
</feature>
<keyword evidence="1" id="KW-0547">Nucleotide-binding</keyword>
<dbReference type="InterPro" id="IPR003593">
    <property type="entry name" value="AAA+_ATPase"/>
</dbReference>
<dbReference type="SUPFAM" id="SSF55785">
    <property type="entry name" value="PYP-like sensor domain (PAS domain)"/>
    <property type="match status" value="1"/>
</dbReference>
<dbReference type="SUPFAM" id="SSF52540">
    <property type="entry name" value="P-loop containing nucleoside triphosphate hydrolases"/>
    <property type="match status" value="1"/>
</dbReference>
<evidence type="ECO:0000259" key="7">
    <source>
        <dbReference type="PROSITE" id="PS50112"/>
    </source>
</evidence>
<dbReference type="InterPro" id="IPR002197">
    <property type="entry name" value="HTH_Fis"/>
</dbReference>
<keyword evidence="9" id="KW-1185">Reference proteome</keyword>
<reference evidence="8" key="1">
    <citation type="submission" date="2021-01" db="EMBL/GenBank/DDBJ databases">
        <title>Genomic Encyclopedia of Type Strains, Phase IV (KMG-IV): sequencing the most valuable type-strain genomes for metagenomic binning, comparative biology and taxonomic classification.</title>
        <authorList>
            <person name="Goeker M."/>
        </authorList>
    </citation>
    <scope>NUCLEOTIDE SEQUENCE</scope>
    <source>
        <strain evidence="8">DSM 21943</strain>
    </source>
</reference>
<dbReference type="CDD" id="cd00130">
    <property type="entry name" value="PAS"/>
    <property type="match status" value="1"/>
</dbReference>
<gene>
    <name evidence="8" type="ORF">JOC54_000125</name>
</gene>
<dbReference type="Proteomes" id="UP001179280">
    <property type="component" value="Unassembled WGS sequence"/>
</dbReference>
<dbReference type="PROSITE" id="PS50045">
    <property type="entry name" value="SIGMA54_INTERACT_4"/>
    <property type="match status" value="1"/>
</dbReference>
<evidence type="ECO:0000256" key="5">
    <source>
        <dbReference type="SAM" id="Coils"/>
    </source>
</evidence>
<dbReference type="InterPro" id="IPR013767">
    <property type="entry name" value="PAS_fold"/>
</dbReference>
<dbReference type="NCBIfam" id="TIGR00229">
    <property type="entry name" value="sensory_box"/>
    <property type="match status" value="1"/>
</dbReference>
<evidence type="ECO:0000256" key="2">
    <source>
        <dbReference type="ARBA" id="ARBA00022840"/>
    </source>
</evidence>
<evidence type="ECO:0000256" key="3">
    <source>
        <dbReference type="ARBA" id="ARBA00023015"/>
    </source>
</evidence>
<dbReference type="InterPro" id="IPR035965">
    <property type="entry name" value="PAS-like_dom_sf"/>
</dbReference>
<evidence type="ECO:0000313" key="9">
    <source>
        <dbReference type="Proteomes" id="UP001179280"/>
    </source>
</evidence>
<dbReference type="PROSITE" id="PS00688">
    <property type="entry name" value="SIGMA54_INTERACT_3"/>
    <property type="match status" value="1"/>
</dbReference>
<dbReference type="Gene3D" id="3.30.450.20">
    <property type="entry name" value="PAS domain"/>
    <property type="match status" value="1"/>
</dbReference>
<dbReference type="InterPro" id="IPR002078">
    <property type="entry name" value="Sigma_54_int"/>
</dbReference>
<organism evidence="8 9">
    <name type="scientific">Shouchella xiaoxiensis</name>
    <dbReference type="NCBI Taxonomy" id="766895"/>
    <lineage>
        <taxon>Bacteria</taxon>
        <taxon>Bacillati</taxon>
        <taxon>Bacillota</taxon>
        <taxon>Bacilli</taxon>
        <taxon>Bacillales</taxon>
        <taxon>Bacillaceae</taxon>
        <taxon>Shouchella</taxon>
    </lineage>
</organism>
<dbReference type="CDD" id="cd00009">
    <property type="entry name" value="AAA"/>
    <property type="match status" value="1"/>
</dbReference>
<dbReference type="Gene3D" id="1.10.10.60">
    <property type="entry name" value="Homeodomain-like"/>
    <property type="match status" value="1"/>
</dbReference>
<dbReference type="InterPro" id="IPR027417">
    <property type="entry name" value="P-loop_NTPase"/>
</dbReference>
<dbReference type="Pfam" id="PF00158">
    <property type="entry name" value="Sigma54_activat"/>
    <property type="match status" value="1"/>
</dbReference>
<dbReference type="Pfam" id="PF02954">
    <property type="entry name" value="HTH_8"/>
    <property type="match status" value="1"/>
</dbReference>